<protein>
    <recommendedName>
        <fullName evidence="6">Ig-like domain-containing protein</fullName>
    </recommendedName>
</protein>
<evidence type="ECO:0000313" key="7">
    <source>
        <dbReference type="Ensembl" id="ENSGACP00000043524.1"/>
    </source>
</evidence>
<feature type="domain" description="Ig-like" evidence="6">
    <location>
        <begin position="319"/>
        <end position="391"/>
    </location>
</feature>
<dbReference type="SMART" id="SM00408">
    <property type="entry name" value="IGc2"/>
    <property type="match status" value="9"/>
</dbReference>
<dbReference type="Pfam" id="PF07679">
    <property type="entry name" value="I-set"/>
    <property type="match status" value="1"/>
</dbReference>
<feature type="domain" description="Ig-like" evidence="6">
    <location>
        <begin position="918"/>
        <end position="997"/>
    </location>
</feature>
<dbReference type="InterPro" id="IPR003599">
    <property type="entry name" value="Ig_sub"/>
</dbReference>
<evidence type="ECO:0000313" key="8">
    <source>
        <dbReference type="Proteomes" id="UP000007635"/>
    </source>
</evidence>
<feature type="domain" description="Ig-like" evidence="6">
    <location>
        <begin position="394"/>
        <end position="474"/>
    </location>
</feature>
<dbReference type="CDD" id="cd00096">
    <property type="entry name" value="Ig"/>
    <property type="match status" value="2"/>
</dbReference>
<name>A0AAQ4PX96_GASAC</name>
<dbReference type="InterPro" id="IPR003598">
    <property type="entry name" value="Ig_sub2"/>
</dbReference>
<feature type="domain" description="Ig-like" evidence="6">
    <location>
        <begin position="507"/>
        <end position="556"/>
    </location>
</feature>
<dbReference type="Pfam" id="PF00047">
    <property type="entry name" value="ig"/>
    <property type="match status" value="1"/>
</dbReference>
<proteinExistence type="predicted"/>
<organism evidence="7 8">
    <name type="scientific">Gasterosteus aculeatus aculeatus</name>
    <name type="common">three-spined stickleback</name>
    <dbReference type="NCBI Taxonomy" id="481459"/>
    <lineage>
        <taxon>Eukaryota</taxon>
        <taxon>Metazoa</taxon>
        <taxon>Chordata</taxon>
        <taxon>Craniata</taxon>
        <taxon>Vertebrata</taxon>
        <taxon>Euteleostomi</taxon>
        <taxon>Actinopterygii</taxon>
        <taxon>Neopterygii</taxon>
        <taxon>Teleostei</taxon>
        <taxon>Neoteleostei</taxon>
        <taxon>Acanthomorphata</taxon>
        <taxon>Eupercaria</taxon>
        <taxon>Perciformes</taxon>
        <taxon>Cottioidei</taxon>
        <taxon>Gasterosteales</taxon>
        <taxon>Gasterosteidae</taxon>
        <taxon>Gasterosteus</taxon>
    </lineage>
</organism>
<evidence type="ECO:0000259" key="6">
    <source>
        <dbReference type="PROSITE" id="PS50835"/>
    </source>
</evidence>
<feature type="domain" description="Ig-like" evidence="6">
    <location>
        <begin position="215"/>
        <end position="298"/>
    </location>
</feature>
<dbReference type="SUPFAM" id="SSF48726">
    <property type="entry name" value="Immunoglobulin"/>
    <property type="match status" value="9"/>
</dbReference>
<keyword evidence="2" id="KW-1015">Disulfide bond</keyword>
<dbReference type="GeneTree" id="ENSGT01100000263479"/>
<dbReference type="InterPro" id="IPR007110">
    <property type="entry name" value="Ig-like_dom"/>
</dbReference>
<dbReference type="Pfam" id="PF13895">
    <property type="entry name" value="Ig_2"/>
    <property type="match status" value="2"/>
</dbReference>
<dbReference type="InterPro" id="IPR036179">
    <property type="entry name" value="Ig-like_dom_sf"/>
</dbReference>
<keyword evidence="1 5" id="KW-0732">Signal</keyword>
<feature type="signal peptide" evidence="5">
    <location>
        <begin position="1"/>
        <end position="20"/>
    </location>
</feature>
<reference evidence="7 8" key="1">
    <citation type="journal article" date="2021" name="G3 (Bethesda)">
        <title>Improved contiguity of the threespine stickleback genome using long-read sequencing.</title>
        <authorList>
            <person name="Nath S."/>
            <person name="Shaw D.E."/>
            <person name="White M.A."/>
        </authorList>
    </citation>
    <scope>NUCLEOTIDE SEQUENCE [LARGE SCALE GENOMIC DNA]</scope>
    <source>
        <strain evidence="7 8">Lake Benthic</strain>
    </source>
</reference>
<keyword evidence="3" id="KW-0325">Glycoprotein</keyword>
<feature type="domain" description="Ig-like" evidence="6">
    <location>
        <begin position="745"/>
        <end position="824"/>
    </location>
</feature>
<dbReference type="Ensembl" id="ENSGACT00000055287.1">
    <property type="protein sequence ID" value="ENSGACP00000043524.1"/>
    <property type="gene ID" value="ENSGACG00000009412.2"/>
</dbReference>
<feature type="domain" description="Ig-like" evidence="6">
    <location>
        <begin position="844"/>
        <end position="915"/>
    </location>
</feature>
<dbReference type="InterPro" id="IPR013783">
    <property type="entry name" value="Ig-like_fold"/>
</dbReference>
<dbReference type="SMART" id="SM00409">
    <property type="entry name" value="IG"/>
    <property type="match status" value="11"/>
</dbReference>
<reference evidence="7" key="2">
    <citation type="submission" date="2025-08" db="UniProtKB">
        <authorList>
            <consortium name="Ensembl"/>
        </authorList>
    </citation>
    <scope>IDENTIFICATION</scope>
</reference>
<sequence length="1018" mass="111911">MDIFSLLCTVVVVFTGLTKGVGVLPDGPLNAAVGATVRFNTTLTPPETPFLTVRWKFGDTVIIDYLGANITHPEYEGRITLFISTGSLELRNVTSNDSGQYSVSLTGTALIEDGRTELGVHVPVSDVTATASSRDLQEDTSVRLSCSSYGSSLSFLWLNGSSQLTAGDRVQLSDGGANVTINVTRYDQGTFRCRVFNLVSEATSDPISLSISFGPENINLTISPSLEHYDEGSKIRLTCSSESRPAAQFMWFLNGDKLSESPELSLDNVQENQSGNYYCQASNNKTLRSIQSQPAAVSVLKRISGASVTSQTNLSIEWNSFNLSCDAGGSMISREWKKDGVKLTPDDHLSLQENNRVLTFNSLRRNDTGVYLCNVTNPVSQEGAEYKMVVYYGPENVQIKGPSDIDLKTTLTLTCSAESVPATYTWMLNSTEIHNSAVYTKDNTEPSDGGNYTCEVMNNVTGRTSTALHGLSVTGTKMLLNIVLLVVVHQVVFIHSILLSSYNVTHWLQFGQDGVQLTDGNATLTIANVTRHDRGPFRCRVFNPVSHGTSDRVNLTISYGPDHMALTVNGQNTTSFDAGSNLTVLCSALSHPPAQLRWAFRGQLVNTTGPLLQRFSVIEEQSGPYSCLAFNNHTGMNSSITAQSALIRILDPRNYVRVEAPMTPAKEGDNYVLTCNVTEPAMHVHWWKNGEPLHEDSTTVFNLENMTVTFHPLERNHTGDYRCTATASLWNLTSHPHNLVVNYGPETPAVEGPDFAEAGQSATFHCSAMSMPPSQFSWWFNGSNVGNSSVFTTDILSTNMSGKITCKAYNLVTGKNVTKSKMLTVIVSVMIRNNTVPINYKNFTLICDATIPYNMIYWMKDNVPLNMMHYAVDPHMSYHIENNKLHFTPLTRGDNGTYHCLADNYASSGYELLVNYGPLSVKILDSTKPGPIVSLTCSADSQPDCDFQWFFNGQQSMAVHTGPIYTFLRNNESQGNYTCKAKNPVTNITMYQTTALSVAGKCFFKSHLWIFNEPTSQI</sequence>
<dbReference type="InterPro" id="IPR052598">
    <property type="entry name" value="IgSF_CEA-related"/>
</dbReference>
<dbReference type="PROSITE" id="PS50835">
    <property type="entry name" value="IG_LIKE"/>
    <property type="match status" value="10"/>
</dbReference>
<dbReference type="Proteomes" id="UP000007635">
    <property type="component" value="Chromosome XX"/>
</dbReference>
<keyword evidence="8" id="KW-1185">Reference proteome</keyword>
<feature type="chain" id="PRO_5043004558" description="Ig-like domain-containing protein" evidence="5">
    <location>
        <begin position="21"/>
        <end position="1018"/>
    </location>
</feature>
<dbReference type="Gene3D" id="2.60.40.10">
    <property type="entry name" value="Immunoglobulins"/>
    <property type="match status" value="11"/>
</dbReference>
<evidence type="ECO:0000256" key="4">
    <source>
        <dbReference type="ARBA" id="ARBA00023319"/>
    </source>
</evidence>
<feature type="domain" description="Ig-like" evidence="6">
    <location>
        <begin position="561"/>
        <end position="643"/>
    </location>
</feature>
<reference evidence="7" key="3">
    <citation type="submission" date="2025-09" db="UniProtKB">
        <authorList>
            <consortium name="Ensembl"/>
        </authorList>
    </citation>
    <scope>IDENTIFICATION</scope>
</reference>
<dbReference type="PANTHER" id="PTHR44337">
    <property type="entry name" value="CARCINOEMBRYONIC ANTIGEN-RELATED CELL ADHESION MOLECULE 8"/>
    <property type="match status" value="1"/>
</dbReference>
<feature type="domain" description="Ig-like" evidence="6">
    <location>
        <begin position="123"/>
        <end position="210"/>
    </location>
</feature>
<accession>A0AAQ4PX96</accession>
<feature type="domain" description="Ig-like" evidence="6">
    <location>
        <begin position="652"/>
        <end position="733"/>
    </location>
</feature>
<dbReference type="InterPro" id="IPR013151">
    <property type="entry name" value="Immunoglobulin_dom"/>
</dbReference>
<evidence type="ECO:0000256" key="5">
    <source>
        <dbReference type="SAM" id="SignalP"/>
    </source>
</evidence>
<dbReference type="InterPro" id="IPR013098">
    <property type="entry name" value="Ig_I-set"/>
</dbReference>
<dbReference type="Pfam" id="PF13927">
    <property type="entry name" value="Ig_3"/>
    <property type="match status" value="1"/>
</dbReference>
<keyword evidence="4" id="KW-0393">Immunoglobulin domain</keyword>
<evidence type="ECO:0000256" key="3">
    <source>
        <dbReference type="ARBA" id="ARBA00023180"/>
    </source>
</evidence>
<evidence type="ECO:0000256" key="1">
    <source>
        <dbReference type="ARBA" id="ARBA00022729"/>
    </source>
</evidence>
<dbReference type="AlphaFoldDB" id="A0AAQ4PX96"/>
<dbReference type="PANTHER" id="PTHR44337:SF20">
    <property type="entry name" value="CARCINOEMBRYONIC ANTIGEN-RELATED CELL ADHESION MOLECULE 5-RELATED"/>
    <property type="match status" value="1"/>
</dbReference>
<evidence type="ECO:0000256" key="2">
    <source>
        <dbReference type="ARBA" id="ARBA00023157"/>
    </source>
</evidence>